<dbReference type="InterPro" id="IPR036010">
    <property type="entry name" value="2Fe-2S_ferredoxin-like_sf"/>
</dbReference>
<sequence length="523" mass="57399">MSFNSWISKRNIMPTIKIDNQTITVAEGTSILNAARSAGIHIPSMCYMEGCSNHPTCMVCMVKNNANQQMIPSCATKVVDGMDLASEDSEVKEARKEAIELLMSDHVGDCEAPCRVACPAYMDIPKMNRFIANNQFDKALRIVKEEIALPGILGYVCSAPCEKVCRRKDVDQSVSICLLKRFSEEETQDYLLEKKKASGKKVAIVGGGASGLSAAYHLLLKGHDCELFEKYEGVGGMLLASVLNGDLPTEVIAREVAVLDQLGLVKNCNTEVSKEKFESLKQEYDAVILANGTDGEKFGLEAGKTGLNVDAGTYATSHPKVFACGSVIRTQKMAVKAIAMGKEAAWSVDAYLNEGKAKATERLFNSRFGTLRKEELAEYLKESVEGDRVEAKSPKGFTKEEAIAEAKRCMHCDCRKLDNCRLRDCAEEYKIDRRRFALGERNSVVKYFNHDSVIYEPEKCIKCGLCIEIAERHGEKTGLTNVGRGFTVKVAVPFNQQLKQALSIAGKECAEACPTGALSLRSN</sequence>
<protein>
    <submittedName>
        <fullName evidence="2">Putative NAD(P)-binding protein</fullName>
    </submittedName>
</protein>
<proteinExistence type="predicted"/>
<dbReference type="SUPFAM" id="SSF54292">
    <property type="entry name" value="2Fe-2S ferredoxin-like"/>
    <property type="match status" value="1"/>
</dbReference>
<comment type="caution">
    <text evidence="2">The sequence shown here is derived from an EMBL/GenBank/DDBJ whole genome shotgun (WGS) entry which is preliminary data.</text>
</comment>
<dbReference type="Gene3D" id="3.10.20.740">
    <property type="match status" value="1"/>
</dbReference>
<accession>A0A419WGB4</accession>
<dbReference type="PRINTS" id="PR00419">
    <property type="entry name" value="ADXRDTASE"/>
</dbReference>
<dbReference type="OrthoDB" id="9798098at2"/>
<dbReference type="InterPro" id="IPR036188">
    <property type="entry name" value="FAD/NAD-bd_sf"/>
</dbReference>
<dbReference type="Gene3D" id="3.30.70.20">
    <property type="match status" value="1"/>
</dbReference>
<dbReference type="Gene3D" id="3.50.50.60">
    <property type="entry name" value="FAD/NAD(P)-binding domain"/>
    <property type="match status" value="1"/>
</dbReference>
<feature type="domain" description="2Fe-2S ferredoxin-type" evidence="1">
    <location>
        <begin position="14"/>
        <end position="90"/>
    </location>
</feature>
<name>A0A419WGB4_9BACT</name>
<dbReference type="PROSITE" id="PS51085">
    <property type="entry name" value="2FE2S_FER_2"/>
    <property type="match status" value="1"/>
</dbReference>
<dbReference type="Pfam" id="PF14691">
    <property type="entry name" value="Fer4_20"/>
    <property type="match status" value="1"/>
</dbReference>
<evidence type="ECO:0000259" key="1">
    <source>
        <dbReference type="PROSITE" id="PS51085"/>
    </source>
</evidence>
<dbReference type="AlphaFoldDB" id="A0A419WGB4"/>
<dbReference type="InterPro" id="IPR001041">
    <property type="entry name" value="2Fe-2S_ferredoxin-type"/>
</dbReference>
<dbReference type="Pfam" id="PF13510">
    <property type="entry name" value="Fer2_4"/>
    <property type="match status" value="1"/>
</dbReference>
<dbReference type="Proteomes" id="UP000284531">
    <property type="component" value="Unassembled WGS sequence"/>
</dbReference>
<gene>
    <name evidence="2" type="ORF">BXY64_4139</name>
</gene>
<evidence type="ECO:0000313" key="3">
    <source>
        <dbReference type="Proteomes" id="UP000284531"/>
    </source>
</evidence>
<evidence type="ECO:0000313" key="2">
    <source>
        <dbReference type="EMBL" id="RKD94551.1"/>
    </source>
</evidence>
<dbReference type="InterPro" id="IPR028261">
    <property type="entry name" value="DPD_II"/>
</dbReference>
<dbReference type="CDD" id="cd00207">
    <property type="entry name" value="fer2"/>
    <property type="match status" value="1"/>
</dbReference>
<dbReference type="GO" id="GO:0051536">
    <property type="term" value="F:iron-sulfur cluster binding"/>
    <property type="evidence" value="ECO:0007669"/>
    <property type="project" value="InterPro"/>
</dbReference>
<organism evidence="2 3">
    <name type="scientific">Marinifilum flexuosum</name>
    <dbReference type="NCBI Taxonomy" id="1117708"/>
    <lineage>
        <taxon>Bacteria</taxon>
        <taxon>Pseudomonadati</taxon>
        <taxon>Bacteroidota</taxon>
        <taxon>Bacteroidia</taxon>
        <taxon>Marinilabiliales</taxon>
        <taxon>Marinifilaceae</taxon>
    </lineage>
</organism>
<dbReference type="Pfam" id="PF13450">
    <property type="entry name" value="NAD_binding_8"/>
    <property type="match status" value="1"/>
</dbReference>
<dbReference type="EMBL" id="RAPQ01000014">
    <property type="protein sequence ID" value="RKD94551.1"/>
    <property type="molecule type" value="Genomic_DNA"/>
</dbReference>
<dbReference type="SUPFAM" id="SSF54862">
    <property type="entry name" value="4Fe-4S ferredoxins"/>
    <property type="match status" value="1"/>
</dbReference>
<dbReference type="RefSeq" id="WP_120241807.1">
    <property type="nucleotide sequence ID" value="NZ_RAPQ01000014.1"/>
</dbReference>
<keyword evidence="3" id="KW-1185">Reference proteome</keyword>
<reference evidence="2 3" key="1">
    <citation type="submission" date="2018-09" db="EMBL/GenBank/DDBJ databases">
        <title>Genomic Encyclopedia of Archaeal and Bacterial Type Strains, Phase II (KMG-II): from individual species to whole genera.</title>
        <authorList>
            <person name="Goeker M."/>
        </authorList>
    </citation>
    <scope>NUCLEOTIDE SEQUENCE [LARGE SCALE GENOMIC DNA]</scope>
    <source>
        <strain evidence="2 3">DSM 21950</strain>
    </source>
</reference>
<dbReference type="PANTHER" id="PTHR43100">
    <property type="entry name" value="GLUTAMATE SYNTHASE [NADPH] SMALL CHAIN"/>
    <property type="match status" value="1"/>
</dbReference>
<dbReference type="InterPro" id="IPR051394">
    <property type="entry name" value="Glutamate_Synthase"/>
</dbReference>
<dbReference type="SUPFAM" id="SSF51971">
    <property type="entry name" value="Nucleotide-binding domain"/>
    <property type="match status" value="1"/>
</dbReference>